<evidence type="ECO:0000259" key="6">
    <source>
        <dbReference type="Pfam" id="PF00892"/>
    </source>
</evidence>
<dbReference type="InterPro" id="IPR037185">
    <property type="entry name" value="EmrE-like"/>
</dbReference>
<comment type="subcellular location">
    <subcellularLocation>
        <location evidence="1">Membrane</location>
        <topology evidence="1">Multi-pass membrane protein</topology>
    </subcellularLocation>
</comment>
<dbReference type="PANTHER" id="PTHR32322:SF2">
    <property type="entry name" value="EAMA DOMAIN-CONTAINING PROTEIN"/>
    <property type="match status" value="1"/>
</dbReference>
<evidence type="ECO:0000256" key="5">
    <source>
        <dbReference type="SAM" id="Phobius"/>
    </source>
</evidence>
<keyword evidence="4 5" id="KW-0472">Membrane</keyword>
<reference evidence="7" key="1">
    <citation type="submission" date="2018-06" db="EMBL/GenBank/DDBJ databases">
        <authorList>
            <person name="Zhirakovskaya E."/>
        </authorList>
    </citation>
    <scope>NUCLEOTIDE SEQUENCE</scope>
</reference>
<feature type="transmembrane region" description="Helical" evidence="5">
    <location>
        <begin position="146"/>
        <end position="167"/>
    </location>
</feature>
<feature type="domain" description="EamA" evidence="6">
    <location>
        <begin position="6"/>
        <end position="136"/>
    </location>
</feature>
<dbReference type="GO" id="GO:0016020">
    <property type="term" value="C:membrane"/>
    <property type="evidence" value="ECO:0007669"/>
    <property type="project" value="UniProtKB-SubCell"/>
</dbReference>
<evidence type="ECO:0000313" key="7">
    <source>
        <dbReference type="EMBL" id="VAW89575.1"/>
    </source>
</evidence>
<gene>
    <name evidence="7" type="ORF">MNBD_GAMMA17-813</name>
</gene>
<feature type="transmembrane region" description="Helical" evidence="5">
    <location>
        <begin position="67"/>
        <end position="87"/>
    </location>
</feature>
<dbReference type="Pfam" id="PF00892">
    <property type="entry name" value="EamA"/>
    <property type="match status" value="2"/>
</dbReference>
<keyword evidence="2 5" id="KW-0812">Transmembrane</keyword>
<name>A0A3B0Z820_9ZZZZ</name>
<feature type="transmembrane region" description="Helical" evidence="5">
    <location>
        <begin position="121"/>
        <end position="140"/>
    </location>
</feature>
<evidence type="ECO:0000256" key="3">
    <source>
        <dbReference type="ARBA" id="ARBA00022989"/>
    </source>
</evidence>
<feature type="transmembrane region" description="Helical" evidence="5">
    <location>
        <begin position="266"/>
        <end position="282"/>
    </location>
</feature>
<feature type="domain" description="EamA" evidence="6">
    <location>
        <begin position="149"/>
        <end position="281"/>
    </location>
</feature>
<evidence type="ECO:0000256" key="4">
    <source>
        <dbReference type="ARBA" id="ARBA00023136"/>
    </source>
</evidence>
<dbReference type="PANTHER" id="PTHR32322">
    <property type="entry name" value="INNER MEMBRANE TRANSPORTER"/>
    <property type="match status" value="1"/>
</dbReference>
<feature type="transmembrane region" description="Helical" evidence="5">
    <location>
        <begin position="211"/>
        <end position="230"/>
    </location>
</feature>
<accession>A0A3B0Z820</accession>
<protein>
    <submittedName>
        <fullName evidence="7">Permease of the drug/metabolite transporter (DMT) superfamily</fullName>
    </submittedName>
</protein>
<feature type="transmembrane region" description="Helical" evidence="5">
    <location>
        <begin position="93"/>
        <end position="114"/>
    </location>
</feature>
<evidence type="ECO:0000256" key="2">
    <source>
        <dbReference type="ARBA" id="ARBA00022692"/>
    </source>
</evidence>
<feature type="transmembrane region" description="Helical" evidence="5">
    <location>
        <begin position="179"/>
        <end position="199"/>
    </location>
</feature>
<dbReference type="EMBL" id="UOFQ01000142">
    <property type="protein sequence ID" value="VAW89575.1"/>
    <property type="molecule type" value="Genomic_DNA"/>
</dbReference>
<dbReference type="SUPFAM" id="SSF103481">
    <property type="entry name" value="Multidrug resistance efflux transporter EmrE"/>
    <property type="match status" value="2"/>
</dbReference>
<dbReference type="InterPro" id="IPR000620">
    <property type="entry name" value="EamA_dom"/>
</dbReference>
<feature type="transmembrane region" description="Helical" evidence="5">
    <location>
        <begin position="35"/>
        <end position="55"/>
    </location>
</feature>
<feature type="transmembrane region" description="Helical" evidence="5">
    <location>
        <begin position="242"/>
        <end position="260"/>
    </location>
</feature>
<sequence>MKNETKGILLGLMGVSAFGLTLPATRVVVPHLDPIFIGLGRAVLAAVFAAIFLLWFRQKIPTKKQMYQLSVVALGVVVGFPVFSSWAMQYVSASHGGVVLGILPLATALVGVLIGSERPSFYFWLVSVIGSGFVILYALSQGSGGVQVADIALLGAIFSAAIGYAVGARLSKELGGWQVICWALVLAFPFILFPAISYAPESLSGVSVMEYASFLYLALVSQLFGFFVWYKGLALGGIARVSQIQLLQPFITLFASVLFLGEVIDIETMVFVLLVVGSVWLGKRMPIREKV</sequence>
<dbReference type="InterPro" id="IPR050638">
    <property type="entry name" value="AA-Vitamin_Transporters"/>
</dbReference>
<evidence type="ECO:0000256" key="1">
    <source>
        <dbReference type="ARBA" id="ARBA00004141"/>
    </source>
</evidence>
<organism evidence="7">
    <name type="scientific">hydrothermal vent metagenome</name>
    <dbReference type="NCBI Taxonomy" id="652676"/>
    <lineage>
        <taxon>unclassified sequences</taxon>
        <taxon>metagenomes</taxon>
        <taxon>ecological metagenomes</taxon>
    </lineage>
</organism>
<keyword evidence="3 5" id="KW-1133">Transmembrane helix</keyword>
<dbReference type="AlphaFoldDB" id="A0A3B0Z820"/>
<feature type="transmembrane region" description="Helical" evidence="5">
    <location>
        <begin position="7"/>
        <end position="29"/>
    </location>
</feature>
<proteinExistence type="predicted"/>